<protein>
    <recommendedName>
        <fullName evidence="1">Heterokaryon incompatibility domain-containing protein</fullName>
    </recommendedName>
</protein>
<gene>
    <name evidence="2" type="ORF">HYALB_00008871</name>
</gene>
<dbReference type="EMBL" id="CAJVRM010000201">
    <property type="protein sequence ID" value="CAG8977013.1"/>
    <property type="molecule type" value="Genomic_DNA"/>
</dbReference>
<evidence type="ECO:0000259" key="1">
    <source>
        <dbReference type="Pfam" id="PF06985"/>
    </source>
</evidence>
<dbReference type="PANTHER" id="PTHR24148">
    <property type="entry name" value="ANKYRIN REPEAT DOMAIN-CONTAINING PROTEIN 39 HOMOLOG-RELATED"/>
    <property type="match status" value="1"/>
</dbReference>
<name>A0A9N9LNK4_9HELO</name>
<dbReference type="InterPro" id="IPR010730">
    <property type="entry name" value="HET"/>
</dbReference>
<sequence>MSSMKQIRTTPPDIHNSRSDLYFGLHPREIRLVTLRSGQWSDDIQCQLKHAYLANKSIYKALSYAWGSPRATRPILVSGIRYSVTVNLEAALRRLRQVNEDVILWVDAICINQSDNEEKTQQVRLMHDIYSNTDEVIVYLGEVLNHKSMISHDLVSASRHVFNYDDTDNEKLEIFRAHCSVKKLSRKERIDYAFDVFRFLCVLADESKTNHLASFDVHSREFKDSVYHENLFEELRKIMNCRWWKRIWVIQEVVVPNKITVVYGSSVAPWEMLVNAARWLSRNRISTTPFCFSNDNLTVLSYVSRISLDIERMRETWNTGKQTPLLSLLRRFKDRKASDEKDKVYALLSLAQSKTSIVPDYSLSVSRVFQNATLDIIKESGSLSVLIGDLGRKDRQDLPSWVPDWSSAYDDLDRHRVEAMENNQYNASGGSRLYVQTEDAEEWGGLRDYLKVCPEIRGPRLEVFNTQVGTTDWQEWLPSGADKSNLSEEECLLAIDGYYTSCRGAVCLEYLGNGMIRLPGISMDMVTHAWDIAPCDETISTVISTWVSFSTASFRRRSIGDAFVRTICADRVSSGSPNQEISTQILKVEDPDALDRWLEEAGLIFTRENTGEPQRNPIQTSGNINNAVRSAAIRRRLFITKNGRIGLGPPKTQPGDRVYVLLGGRTPFILRPAGWRSI</sequence>
<feature type="domain" description="Heterokaryon incompatibility" evidence="1">
    <location>
        <begin position="59"/>
        <end position="252"/>
    </location>
</feature>
<dbReference type="OrthoDB" id="2157530at2759"/>
<proteinExistence type="predicted"/>
<dbReference type="Proteomes" id="UP000701801">
    <property type="component" value="Unassembled WGS sequence"/>
</dbReference>
<reference evidence="2" key="1">
    <citation type="submission" date="2021-07" db="EMBL/GenBank/DDBJ databases">
        <authorList>
            <person name="Durling M."/>
        </authorList>
    </citation>
    <scope>NUCLEOTIDE SEQUENCE</scope>
</reference>
<dbReference type="Pfam" id="PF06985">
    <property type="entry name" value="HET"/>
    <property type="match status" value="1"/>
</dbReference>
<comment type="caution">
    <text evidence="2">The sequence shown here is derived from an EMBL/GenBank/DDBJ whole genome shotgun (WGS) entry which is preliminary data.</text>
</comment>
<dbReference type="InterPro" id="IPR052895">
    <property type="entry name" value="HetReg/Transcr_Mod"/>
</dbReference>
<keyword evidence="3" id="KW-1185">Reference proteome</keyword>
<evidence type="ECO:0000313" key="2">
    <source>
        <dbReference type="EMBL" id="CAG8977013.1"/>
    </source>
</evidence>
<dbReference type="PANTHER" id="PTHR24148:SF64">
    <property type="entry name" value="HETEROKARYON INCOMPATIBILITY DOMAIN-CONTAINING PROTEIN"/>
    <property type="match status" value="1"/>
</dbReference>
<dbReference type="AlphaFoldDB" id="A0A9N9LNK4"/>
<evidence type="ECO:0000313" key="3">
    <source>
        <dbReference type="Proteomes" id="UP000701801"/>
    </source>
</evidence>
<dbReference type="Pfam" id="PF26639">
    <property type="entry name" value="Het-6_barrel"/>
    <property type="match status" value="1"/>
</dbReference>
<organism evidence="2 3">
    <name type="scientific">Hymenoscyphus albidus</name>
    <dbReference type="NCBI Taxonomy" id="595503"/>
    <lineage>
        <taxon>Eukaryota</taxon>
        <taxon>Fungi</taxon>
        <taxon>Dikarya</taxon>
        <taxon>Ascomycota</taxon>
        <taxon>Pezizomycotina</taxon>
        <taxon>Leotiomycetes</taxon>
        <taxon>Helotiales</taxon>
        <taxon>Helotiaceae</taxon>
        <taxon>Hymenoscyphus</taxon>
    </lineage>
</organism>
<accession>A0A9N9LNK4</accession>